<evidence type="ECO:0000256" key="1">
    <source>
        <dbReference type="ARBA" id="ARBA00005010"/>
    </source>
</evidence>
<dbReference type="InterPro" id="IPR042518">
    <property type="entry name" value="SirC_C"/>
</dbReference>
<evidence type="ECO:0000256" key="4">
    <source>
        <dbReference type="ARBA" id="ARBA00023027"/>
    </source>
</evidence>
<evidence type="ECO:0000256" key="2">
    <source>
        <dbReference type="ARBA" id="ARBA00012400"/>
    </source>
</evidence>
<keyword evidence="5" id="KW-0627">Porphyrin biosynthesis</keyword>
<dbReference type="EC" id="1.3.1.76" evidence="2"/>
<dbReference type="EMBL" id="CP144914">
    <property type="protein sequence ID" value="WWD79954.1"/>
    <property type="molecule type" value="Genomic_DNA"/>
</dbReference>
<dbReference type="PANTHER" id="PTHR35330">
    <property type="entry name" value="SIROHEME BIOSYNTHESIS PROTEIN MET8"/>
    <property type="match status" value="1"/>
</dbReference>
<dbReference type="SUPFAM" id="SSF75615">
    <property type="entry name" value="Siroheme synthase middle domains-like"/>
    <property type="match status" value="1"/>
</dbReference>
<dbReference type="GO" id="GO:0004325">
    <property type="term" value="F:ferrochelatase activity"/>
    <property type="evidence" value="ECO:0007669"/>
    <property type="project" value="InterPro"/>
</dbReference>
<dbReference type="InterPro" id="IPR006367">
    <property type="entry name" value="Sirohaem_synthase_N"/>
</dbReference>
<dbReference type="Gene3D" id="3.40.50.720">
    <property type="entry name" value="NAD(P)-binding Rossmann-like Domain"/>
    <property type="match status" value="1"/>
</dbReference>
<accession>A0A5C7F7Y6</accession>
<dbReference type="PANTHER" id="PTHR35330:SF1">
    <property type="entry name" value="SIROHEME BIOSYNTHESIS PROTEIN MET8"/>
    <property type="match status" value="1"/>
</dbReference>
<reference evidence="8 9" key="1">
    <citation type="submission" date="2024-01" db="EMBL/GenBank/DDBJ databases">
        <title>Complete Genome Sequence of Alkalicoccus halolimnae BZ-SZ-XJ29T, a Moderately Halophilic Bacterium Isolated from a Salt Lake.</title>
        <authorList>
            <person name="Zhao B."/>
        </authorList>
    </citation>
    <scope>NUCLEOTIDE SEQUENCE [LARGE SCALE GENOMIC DNA]</scope>
    <source>
        <strain evidence="8 9">BZ-SZ-XJ29</strain>
    </source>
</reference>
<proteinExistence type="predicted"/>
<dbReference type="InterPro" id="IPR028281">
    <property type="entry name" value="Sirohaem_synthase_central"/>
</dbReference>
<keyword evidence="3" id="KW-0560">Oxidoreductase</keyword>
<comment type="catalytic activity">
    <reaction evidence="6">
        <text>precorrin-2 + NAD(+) = sirohydrochlorin + NADH + 2 H(+)</text>
        <dbReference type="Rhea" id="RHEA:15613"/>
        <dbReference type="ChEBI" id="CHEBI:15378"/>
        <dbReference type="ChEBI" id="CHEBI:57540"/>
        <dbReference type="ChEBI" id="CHEBI:57945"/>
        <dbReference type="ChEBI" id="CHEBI:58351"/>
        <dbReference type="ChEBI" id="CHEBI:58827"/>
        <dbReference type="EC" id="1.3.1.76"/>
    </reaction>
</comment>
<dbReference type="SUPFAM" id="SSF51735">
    <property type="entry name" value="NAD(P)-binding Rossmann-fold domains"/>
    <property type="match status" value="1"/>
</dbReference>
<dbReference type="Gene3D" id="1.10.8.610">
    <property type="entry name" value="SirC, precorrin-2 dehydrogenase, C-terminal helical domain-like"/>
    <property type="match status" value="1"/>
</dbReference>
<keyword evidence="4" id="KW-0520">NAD</keyword>
<dbReference type="Pfam" id="PF14824">
    <property type="entry name" value="Sirohm_synth_M"/>
    <property type="match status" value="1"/>
</dbReference>
<organism evidence="8 9">
    <name type="scientific">Alkalicoccus halolimnae</name>
    <dbReference type="NCBI Taxonomy" id="1667239"/>
    <lineage>
        <taxon>Bacteria</taxon>
        <taxon>Bacillati</taxon>
        <taxon>Bacillota</taxon>
        <taxon>Bacilli</taxon>
        <taxon>Bacillales</taxon>
        <taxon>Bacillaceae</taxon>
        <taxon>Alkalicoccus</taxon>
    </lineage>
</organism>
<feature type="domain" description="Siroheme synthase central" evidence="7">
    <location>
        <begin position="118"/>
        <end position="143"/>
    </location>
</feature>
<dbReference type="Proteomes" id="UP000321816">
    <property type="component" value="Chromosome"/>
</dbReference>
<name>A0A5C7F7Y6_9BACI</name>
<dbReference type="NCBIfam" id="NF005222">
    <property type="entry name" value="PRK06718.1"/>
    <property type="match status" value="1"/>
</dbReference>
<dbReference type="KEGG" id="ahal:FTX54_016415"/>
<evidence type="ECO:0000259" key="7">
    <source>
        <dbReference type="Pfam" id="PF14824"/>
    </source>
</evidence>
<gene>
    <name evidence="8" type="ORF">FTX54_016415</name>
</gene>
<dbReference type="RefSeq" id="WP_147802582.1">
    <property type="nucleotide sequence ID" value="NZ_CP144914.1"/>
</dbReference>
<dbReference type="NCBIfam" id="TIGR01470">
    <property type="entry name" value="cysG_Nterm"/>
    <property type="match status" value="1"/>
</dbReference>
<sequence length="203" mass="22579">MASIPLMVNLDKKKIVIVGGGRVALKRIAVLNKSEAFITVISPHFQPEIKALEKAGFLTCLEKAFAPDDISDAFLVIIATDNPEVNESVRNAAPANCLLNDASSAESGSVQFPAAVKRGRLTIAVSTEGASPKFAKHLKKELSERYNEDYEAYMEFLFTARQLLKKADLSFEEKDMHLQIILSKSYLDPREQEKKLLQLRDLL</sequence>
<evidence type="ECO:0000256" key="6">
    <source>
        <dbReference type="ARBA" id="ARBA00047561"/>
    </source>
</evidence>
<dbReference type="AlphaFoldDB" id="A0A5C7F7Y6"/>
<evidence type="ECO:0000256" key="5">
    <source>
        <dbReference type="ARBA" id="ARBA00023244"/>
    </source>
</evidence>
<dbReference type="InterPro" id="IPR028161">
    <property type="entry name" value="Met8-like"/>
</dbReference>
<dbReference type="OrthoDB" id="9773765at2"/>
<dbReference type="Pfam" id="PF13241">
    <property type="entry name" value="NAD_binding_7"/>
    <property type="match status" value="1"/>
</dbReference>
<comment type="pathway">
    <text evidence="1">Porphyrin-containing compound metabolism; siroheme biosynthesis; sirohydrochlorin from precorrin-2: step 1/1.</text>
</comment>
<evidence type="ECO:0000256" key="3">
    <source>
        <dbReference type="ARBA" id="ARBA00023002"/>
    </source>
</evidence>
<evidence type="ECO:0000313" key="9">
    <source>
        <dbReference type="Proteomes" id="UP000321816"/>
    </source>
</evidence>
<keyword evidence="9" id="KW-1185">Reference proteome</keyword>
<dbReference type="Pfam" id="PF22440">
    <property type="entry name" value="SirC_C"/>
    <property type="match status" value="1"/>
</dbReference>
<dbReference type="InterPro" id="IPR036291">
    <property type="entry name" value="NAD(P)-bd_dom_sf"/>
</dbReference>
<dbReference type="GO" id="GO:0019354">
    <property type="term" value="P:siroheme biosynthetic process"/>
    <property type="evidence" value="ECO:0007669"/>
    <property type="project" value="UniProtKB-UniPathway"/>
</dbReference>
<dbReference type="GO" id="GO:0043115">
    <property type="term" value="F:precorrin-2 dehydrogenase activity"/>
    <property type="evidence" value="ECO:0007669"/>
    <property type="project" value="UniProtKB-EC"/>
</dbReference>
<protein>
    <recommendedName>
        <fullName evidence="2">precorrin-2 dehydrogenase</fullName>
        <ecNumber evidence="2">1.3.1.76</ecNumber>
    </recommendedName>
</protein>
<evidence type="ECO:0000313" key="8">
    <source>
        <dbReference type="EMBL" id="WWD79954.1"/>
    </source>
</evidence>